<dbReference type="Proteomes" id="UP000269721">
    <property type="component" value="Unassembled WGS sequence"/>
</dbReference>
<protein>
    <submittedName>
        <fullName evidence="1">Uncharacterized protein</fullName>
    </submittedName>
</protein>
<keyword evidence="2" id="KW-1185">Reference proteome</keyword>
<dbReference type="AlphaFoldDB" id="A0A4P9W448"/>
<accession>A0A4P9W448</accession>
<gene>
    <name evidence="1" type="ORF">BDK51DRAFT_47827</name>
</gene>
<dbReference type="EMBL" id="KZ998920">
    <property type="protein sequence ID" value="RKO85608.1"/>
    <property type="molecule type" value="Genomic_DNA"/>
</dbReference>
<evidence type="ECO:0000313" key="2">
    <source>
        <dbReference type="Proteomes" id="UP000269721"/>
    </source>
</evidence>
<sequence length="169" mass="17698">MSKVRLSGRPLRPALRGAAGRDALNLLLPSKHVLPLSEAMTAMKPEQQLQDETQAVLSISIPYFHDSKSKLKMTASAPALGAKVSHSLVFEALSDLLANRDVFEHPAIIETPSQAGGDTGGSCAPSARQSLGHAALASFLKRAGSAFQKLGLGRNARVGILVPEGPEVG</sequence>
<reference evidence="2" key="1">
    <citation type="journal article" date="2018" name="Nat. Microbiol.">
        <title>Leveraging single-cell genomics to expand the fungal tree of life.</title>
        <authorList>
            <person name="Ahrendt S.R."/>
            <person name="Quandt C.A."/>
            <person name="Ciobanu D."/>
            <person name="Clum A."/>
            <person name="Salamov A."/>
            <person name="Andreopoulos B."/>
            <person name="Cheng J.F."/>
            <person name="Woyke T."/>
            <person name="Pelin A."/>
            <person name="Henrissat B."/>
            <person name="Reynolds N.K."/>
            <person name="Benny G.L."/>
            <person name="Smith M.E."/>
            <person name="James T.Y."/>
            <person name="Grigoriev I.V."/>
        </authorList>
    </citation>
    <scope>NUCLEOTIDE SEQUENCE [LARGE SCALE GENOMIC DNA]</scope>
</reference>
<name>A0A4P9W448_9FUNG</name>
<proteinExistence type="predicted"/>
<evidence type="ECO:0000313" key="1">
    <source>
        <dbReference type="EMBL" id="RKO85608.1"/>
    </source>
</evidence>
<organism evidence="1 2">
    <name type="scientific">Blyttiomyces helicus</name>
    <dbReference type="NCBI Taxonomy" id="388810"/>
    <lineage>
        <taxon>Eukaryota</taxon>
        <taxon>Fungi</taxon>
        <taxon>Fungi incertae sedis</taxon>
        <taxon>Chytridiomycota</taxon>
        <taxon>Chytridiomycota incertae sedis</taxon>
        <taxon>Chytridiomycetes</taxon>
        <taxon>Chytridiomycetes incertae sedis</taxon>
        <taxon>Blyttiomyces</taxon>
    </lineage>
</organism>